<dbReference type="eggNOG" id="ENOG502R2ZF">
    <property type="taxonomic scope" value="Eukaryota"/>
</dbReference>
<dbReference type="Proteomes" id="UP000009168">
    <property type="component" value="Unassembled WGS sequence"/>
</dbReference>
<evidence type="ECO:0000313" key="3">
    <source>
        <dbReference type="EMBL" id="EAR90972.2"/>
    </source>
</evidence>
<dbReference type="RefSeq" id="XP_001011217.2">
    <property type="nucleotide sequence ID" value="XM_001011217.2"/>
</dbReference>
<reference evidence="4" key="1">
    <citation type="journal article" date="2006" name="PLoS Biol.">
        <title>Macronuclear genome sequence of the ciliate Tetrahymena thermophila, a model eukaryote.</title>
        <authorList>
            <person name="Eisen J.A."/>
            <person name="Coyne R.S."/>
            <person name="Wu M."/>
            <person name="Wu D."/>
            <person name="Thiagarajan M."/>
            <person name="Wortman J.R."/>
            <person name="Badger J.H."/>
            <person name="Ren Q."/>
            <person name="Amedeo P."/>
            <person name="Jones K.M."/>
            <person name="Tallon L.J."/>
            <person name="Delcher A.L."/>
            <person name="Salzberg S.L."/>
            <person name="Silva J.C."/>
            <person name="Haas B.J."/>
            <person name="Majoros W.H."/>
            <person name="Farzad M."/>
            <person name="Carlton J.M."/>
            <person name="Smith R.K. Jr."/>
            <person name="Garg J."/>
            <person name="Pearlman R.E."/>
            <person name="Karrer K.M."/>
            <person name="Sun L."/>
            <person name="Manning G."/>
            <person name="Elde N.C."/>
            <person name="Turkewitz A.P."/>
            <person name="Asai D.J."/>
            <person name="Wilkes D.E."/>
            <person name="Wang Y."/>
            <person name="Cai H."/>
            <person name="Collins K."/>
            <person name="Stewart B.A."/>
            <person name="Lee S.R."/>
            <person name="Wilamowska K."/>
            <person name="Weinberg Z."/>
            <person name="Ruzzo W.L."/>
            <person name="Wloga D."/>
            <person name="Gaertig J."/>
            <person name="Frankel J."/>
            <person name="Tsao C.-C."/>
            <person name="Gorovsky M.A."/>
            <person name="Keeling P.J."/>
            <person name="Waller R.F."/>
            <person name="Patron N.J."/>
            <person name="Cherry J.M."/>
            <person name="Stover N.A."/>
            <person name="Krieger C.J."/>
            <person name="del Toro C."/>
            <person name="Ryder H.F."/>
            <person name="Williamson S.C."/>
            <person name="Barbeau R.A."/>
            <person name="Hamilton E.P."/>
            <person name="Orias E."/>
        </authorList>
    </citation>
    <scope>NUCLEOTIDE SEQUENCE [LARGE SCALE GENOMIC DNA]</scope>
    <source>
        <strain evidence="4">SB210</strain>
    </source>
</reference>
<proteinExistence type="predicted"/>
<evidence type="ECO:0000256" key="1">
    <source>
        <dbReference type="SAM" id="MobiDB-lite"/>
    </source>
</evidence>
<feature type="region of interest" description="Disordered" evidence="1">
    <location>
        <begin position="263"/>
        <end position="368"/>
    </location>
</feature>
<feature type="compositionally biased region" description="Polar residues" evidence="1">
    <location>
        <begin position="303"/>
        <end position="325"/>
    </location>
</feature>
<keyword evidence="2" id="KW-0472">Membrane</keyword>
<feature type="region of interest" description="Disordered" evidence="1">
    <location>
        <begin position="193"/>
        <end position="217"/>
    </location>
</feature>
<dbReference type="OrthoDB" id="10665141at2759"/>
<feature type="transmembrane region" description="Helical" evidence="2">
    <location>
        <begin position="65"/>
        <end position="87"/>
    </location>
</feature>
<dbReference type="InParanoid" id="I7MDU5"/>
<dbReference type="EMBL" id="GG662793">
    <property type="protein sequence ID" value="EAR90972.2"/>
    <property type="molecule type" value="Genomic_DNA"/>
</dbReference>
<keyword evidence="4" id="KW-1185">Reference proteome</keyword>
<organism evidence="3 4">
    <name type="scientific">Tetrahymena thermophila (strain SB210)</name>
    <dbReference type="NCBI Taxonomy" id="312017"/>
    <lineage>
        <taxon>Eukaryota</taxon>
        <taxon>Sar</taxon>
        <taxon>Alveolata</taxon>
        <taxon>Ciliophora</taxon>
        <taxon>Intramacronucleata</taxon>
        <taxon>Oligohymenophorea</taxon>
        <taxon>Hymenostomatida</taxon>
        <taxon>Tetrahymenina</taxon>
        <taxon>Tetrahymenidae</taxon>
        <taxon>Tetrahymena</taxon>
    </lineage>
</organism>
<evidence type="ECO:0000313" key="4">
    <source>
        <dbReference type="Proteomes" id="UP000009168"/>
    </source>
</evidence>
<accession>I7MDU5</accession>
<feature type="compositionally biased region" description="Polar residues" evidence="1">
    <location>
        <begin position="416"/>
        <end position="436"/>
    </location>
</feature>
<keyword evidence="2 3" id="KW-0812">Transmembrane</keyword>
<sequence>MYMINKFMNKFADKRLDLAAILIDYNRKQNKIKVGKKKNLQLKQVKRLVFKKVNAACFNSQVRSILLIIIILLDNVCLGVFEILPFGTYVYNYYKLMIFISKSEFHVSMMQKFIVKADPDVLGEFFLTMLARFMIRIMHKSCMILKRLNLPVSQQDFNLSQEIMEFLEEYHPRIVRTQTNLNNTSFLDQSMIESQTDAEREQQKKEEKRQRMLEKQKREKMIEEEIQKQQEELLKIKQQKLQEIKNQFDNSDQSDNEQLIEDKKNFQKDKIKSANSREQSKEKQKSPLKIVDSKITQIKKPIQQDSNKNLSQQDEKTNLNTLIKNKQQKEEQLEDQVDEDDILNKIDFNDSSSKQEDTSSNEKVYATQDLKEKQNKNLSDYLVEDEYEVLQQEEQQQINFKDGDIVKKKEVRGIKKSSSTQKGLPPTNYKSPLEQNSKIKVTSVSGNSQNEATQLTQSVLVNGNKKDSQESELKSYISNSQKLNQDKAVPSYKSKYANNPALYATLSQTRSHLDETKTKFELYKQKYASNTKLSQNISLIDKDD</sequence>
<feature type="region of interest" description="Disordered" evidence="1">
    <location>
        <begin position="411"/>
        <end position="436"/>
    </location>
</feature>
<protein>
    <submittedName>
        <fullName evidence="3">Transmembrane protein, putative</fullName>
    </submittedName>
</protein>
<feature type="compositionally biased region" description="Basic and acidic residues" evidence="1">
    <location>
        <begin position="263"/>
        <end position="272"/>
    </location>
</feature>
<feature type="compositionally biased region" description="Basic and acidic residues" evidence="1">
    <location>
        <begin position="197"/>
        <end position="217"/>
    </location>
</feature>
<keyword evidence="2" id="KW-1133">Transmembrane helix</keyword>
<gene>
    <name evidence="3" type="ORF">TTHERM_00145770</name>
</gene>
<dbReference type="AlphaFoldDB" id="I7MDU5"/>
<feature type="compositionally biased region" description="Acidic residues" evidence="1">
    <location>
        <begin position="332"/>
        <end position="341"/>
    </location>
</feature>
<dbReference type="KEGG" id="tet:TTHERM_00145770"/>
<evidence type="ECO:0000256" key="2">
    <source>
        <dbReference type="SAM" id="Phobius"/>
    </source>
</evidence>
<name>I7MDU5_TETTS</name>
<dbReference type="GeneID" id="7836634"/>
<feature type="compositionally biased region" description="Basic and acidic residues" evidence="1">
    <location>
        <begin position="342"/>
        <end position="357"/>
    </location>
</feature>